<protein>
    <recommendedName>
        <fullName evidence="3">MATH domain-containing protein</fullName>
    </recommendedName>
</protein>
<dbReference type="AlphaFoldDB" id="A0A5J9WQJ1"/>
<dbReference type="EMBL" id="RWGY01000002">
    <property type="protein sequence ID" value="TVU50155.1"/>
    <property type="molecule type" value="Genomic_DNA"/>
</dbReference>
<reference evidence="1 2" key="1">
    <citation type="journal article" date="2019" name="Sci. Rep.">
        <title>A high-quality genome of Eragrostis curvula grass provides insights into Poaceae evolution and supports new strategies to enhance forage quality.</title>
        <authorList>
            <person name="Carballo J."/>
            <person name="Santos B.A.C.M."/>
            <person name="Zappacosta D."/>
            <person name="Garbus I."/>
            <person name="Selva J.P."/>
            <person name="Gallo C.A."/>
            <person name="Diaz A."/>
            <person name="Albertini E."/>
            <person name="Caccamo M."/>
            <person name="Echenique V."/>
        </authorList>
    </citation>
    <scope>NUCLEOTIDE SEQUENCE [LARGE SCALE GENOMIC DNA]</scope>
    <source>
        <strain evidence="2">cv. Victoria</strain>
        <tissue evidence="1">Leaf</tissue>
    </source>
</reference>
<sequence>MNITTLTESARTVRLLKIDGYPPYGCSFASLENTYATSRWGVHGYEWEIRFYPIQPRGDGETDMALELVFLSEVRGNEVTANTTGKQLFAECKEHSAKP</sequence>
<feature type="non-terminal residue" evidence="1">
    <location>
        <position position="1"/>
    </location>
</feature>
<dbReference type="Gramene" id="TVU50155">
    <property type="protein sequence ID" value="TVU50155"/>
    <property type="gene ID" value="EJB05_01512"/>
</dbReference>
<evidence type="ECO:0000313" key="1">
    <source>
        <dbReference type="EMBL" id="TVU50155.1"/>
    </source>
</evidence>
<gene>
    <name evidence="1" type="ORF">EJB05_01512</name>
</gene>
<proteinExistence type="predicted"/>
<dbReference type="OrthoDB" id="718203at2759"/>
<evidence type="ECO:0008006" key="3">
    <source>
        <dbReference type="Google" id="ProtNLM"/>
    </source>
</evidence>
<dbReference type="Proteomes" id="UP000324897">
    <property type="component" value="Chromosome 6"/>
</dbReference>
<organism evidence="1 2">
    <name type="scientific">Eragrostis curvula</name>
    <name type="common">weeping love grass</name>
    <dbReference type="NCBI Taxonomy" id="38414"/>
    <lineage>
        <taxon>Eukaryota</taxon>
        <taxon>Viridiplantae</taxon>
        <taxon>Streptophyta</taxon>
        <taxon>Embryophyta</taxon>
        <taxon>Tracheophyta</taxon>
        <taxon>Spermatophyta</taxon>
        <taxon>Magnoliopsida</taxon>
        <taxon>Liliopsida</taxon>
        <taxon>Poales</taxon>
        <taxon>Poaceae</taxon>
        <taxon>PACMAD clade</taxon>
        <taxon>Chloridoideae</taxon>
        <taxon>Eragrostideae</taxon>
        <taxon>Eragrostidinae</taxon>
        <taxon>Eragrostis</taxon>
    </lineage>
</organism>
<name>A0A5J9WQJ1_9POAL</name>
<keyword evidence="2" id="KW-1185">Reference proteome</keyword>
<comment type="caution">
    <text evidence="1">The sequence shown here is derived from an EMBL/GenBank/DDBJ whole genome shotgun (WGS) entry which is preliminary data.</text>
</comment>
<evidence type="ECO:0000313" key="2">
    <source>
        <dbReference type="Proteomes" id="UP000324897"/>
    </source>
</evidence>
<accession>A0A5J9WQJ1</accession>